<proteinExistence type="predicted"/>
<feature type="domain" description="HECT" evidence="4">
    <location>
        <begin position="1"/>
        <end position="182"/>
    </location>
</feature>
<evidence type="ECO:0000256" key="2">
    <source>
        <dbReference type="ARBA" id="ARBA00022786"/>
    </source>
</evidence>
<name>A0ABP0NQS7_9DINO</name>
<dbReference type="Proteomes" id="UP001642484">
    <property type="component" value="Unassembled WGS sequence"/>
</dbReference>
<keyword evidence="6" id="KW-1185">Reference proteome</keyword>
<organism evidence="5 6">
    <name type="scientific">Durusdinium trenchii</name>
    <dbReference type="NCBI Taxonomy" id="1381693"/>
    <lineage>
        <taxon>Eukaryota</taxon>
        <taxon>Sar</taxon>
        <taxon>Alveolata</taxon>
        <taxon>Dinophyceae</taxon>
        <taxon>Suessiales</taxon>
        <taxon>Symbiodiniaceae</taxon>
        <taxon>Durusdinium</taxon>
    </lineage>
</organism>
<feature type="active site" description="Glycyl thioester intermediate" evidence="3">
    <location>
        <position position="149"/>
    </location>
</feature>
<dbReference type="Gene3D" id="3.90.1750.10">
    <property type="entry name" value="Hect, E3 ligase catalytic domains"/>
    <property type="match status" value="1"/>
</dbReference>
<dbReference type="PROSITE" id="PS50237">
    <property type="entry name" value="HECT"/>
    <property type="match status" value="1"/>
</dbReference>
<evidence type="ECO:0000256" key="3">
    <source>
        <dbReference type="PROSITE-ProRule" id="PRU00104"/>
    </source>
</evidence>
<dbReference type="Gene3D" id="3.30.2410.10">
    <property type="entry name" value="Hect, E3 ligase catalytic domain"/>
    <property type="match status" value="1"/>
</dbReference>
<dbReference type="Pfam" id="PF00632">
    <property type="entry name" value="HECT"/>
    <property type="match status" value="1"/>
</dbReference>
<evidence type="ECO:0000313" key="6">
    <source>
        <dbReference type="Proteomes" id="UP001642484"/>
    </source>
</evidence>
<dbReference type="PANTHER" id="PTHR45670:SF1">
    <property type="entry name" value="E3 UBIQUITIN-PROTEIN LIGASE HECTD1"/>
    <property type="match status" value="1"/>
</dbReference>
<keyword evidence="1" id="KW-0808">Transferase</keyword>
<reference evidence="5 6" key="1">
    <citation type="submission" date="2024-02" db="EMBL/GenBank/DDBJ databases">
        <authorList>
            <person name="Chen Y."/>
            <person name="Shah S."/>
            <person name="Dougan E. K."/>
            <person name="Thang M."/>
            <person name="Chan C."/>
        </authorList>
    </citation>
    <scope>NUCLEOTIDE SEQUENCE [LARGE SCALE GENOMIC DNA]</scope>
</reference>
<dbReference type="SUPFAM" id="SSF56204">
    <property type="entry name" value="Hect, E3 ligase catalytic domain"/>
    <property type="match status" value="1"/>
</dbReference>
<protein>
    <recommendedName>
        <fullName evidence="4">HECT domain-containing protein</fullName>
    </recommendedName>
</protein>
<evidence type="ECO:0000256" key="1">
    <source>
        <dbReference type="ARBA" id="ARBA00022679"/>
    </source>
</evidence>
<dbReference type="PANTHER" id="PTHR45670">
    <property type="entry name" value="E3 UBIQUITIN-PROTEIN LIGASE TRIP12"/>
    <property type="match status" value="1"/>
</dbReference>
<dbReference type="InterPro" id="IPR045322">
    <property type="entry name" value="HECTD1/TRIP12-like"/>
</dbReference>
<gene>
    <name evidence="5" type="ORF">CCMP2556_LOCUS32335</name>
</gene>
<keyword evidence="2 3" id="KW-0833">Ubl conjugation pathway</keyword>
<sequence length="182" mass="20364">GDNRAEYLRRIVEVSLVEAVAPQLNAFRAAFEELLPLETCRIWSEQELAYIIVGASVQEDAFWNMEHLSSKIKAQHGYTSESRCFKDLLTFLSELSPENRRIFLMFATGAPTLPLGGFGGLKPPLTVVKKEAPPAPLTANDFMPSVMTCANYLKLPEYSSFEILKQKLDLAMREGQCAFLLS</sequence>
<feature type="non-terminal residue" evidence="5">
    <location>
        <position position="1"/>
    </location>
</feature>
<dbReference type="InterPro" id="IPR035983">
    <property type="entry name" value="Hect_E3_ubiquitin_ligase"/>
</dbReference>
<dbReference type="InterPro" id="IPR000569">
    <property type="entry name" value="HECT_dom"/>
</dbReference>
<accession>A0ABP0NQS7</accession>
<dbReference type="EMBL" id="CAXAMN010022037">
    <property type="protein sequence ID" value="CAK9065841.1"/>
    <property type="molecule type" value="Genomic_DNA"/>
</dbReference>
<evidence type="ECO:0000259" key="4">
    <source>
        <dbReference type="PROSITE" id="PS50237"/>
    </source>
</evidence>
<evidence type="ECO:0000313" key="5">
    <source>
        <dbReference type="EMBL" id="CAK9065841.1"/>
    </source>
</evidence>
<dbReference type="Gene3D" id="3.30.2160.10">
    <property type="entry name" value="Hect, E3 ligase catalytic domain"/>
    <property type="match status" value="1"/>
</dbReference>
<comment type="caution">
    <text evidence="5">The sequence shown here is derived from an EMBL/GenBank/DDBJ whole genome shotgun (WGS) entry which is preliminary data.</text>
</comment>